<keyword evidence="2" id="KW-1185">Reference proteome</keyword>
<dbReference type="RefSeq" id="WP_137610973.1">
    <property type="nucleotide sequence ID" value="NZ_BJDF01000005.1"/>
</dbReference>
<sequence>MNKNDLQARYQITQQVLDDFHTWQLHTCNIRNDVYFQKDLPILQTITQLRIIGFNLFEIEEYLNSNQSKQKIQLLNKKRSERLTIIHNFEKQITSIDYLKFQINKGDF</sequence>
<dbReference type="EMBL" id="JBHSSF010000010">
    <property type="protein sequence ID" value="MFC6175957.1"/>
    <property type="molecule type" value="Genomic_DNA"/>
</dbReference>
<proteinExistence type="predicted"/>
<organism evidence="1 2">
    <name type="scientific">Companilactobacillus huachuanensis</name>
    <dbReference type="NCBI Taxonomy" id="2559914"/>
    <lineage>
        <taxon>Bacteria</taxon>
        <taxon>Bacillati</taxon>
        <taxon>Bacillota</taxon>
        <taxon>Bacilli</taxon>
        <taxon>Lactobacillales</taxon>
        <taxon>Lactobacillaceae</taxon>
        <taxon>Companilactobacillus</taxon>
    </lineage>
</organism>
<dbReference type="Gene3D" id="1.10.1660.10">
    <property type="match status" value="1"/>
</dbReference>
<dbReference type="SUPFAM" id="SSF46955">
    <property type="entry name" value="Putative DNA-binding domain"/>
    <property type="match status" value="1"/>
</dbReference>
<comment type="caution">
    <text evidence="1">The sequence shown here is derived from an EMBL/GenBank/DDBJ whole genome shotgun (WGS) entry which is preliminary data.</text>
</comment>
<accession>A0ABW1RIQ7</accession>
<evidence type="ECO:0008006" key="3">
    <source>
        <dbReference type="Google" id="ProtNLM"/>
    </source>
</evidence>
<gene>
    <name evidence="1" type="ORF">ACFQAV_03865</name>
</gene>
<name>A0ABW1RIQ7_9LACO</name>
<reference evidence="2" key="1">
    <citation type="journal article" date="2019" name="Int. J. Syst. Evol. Microbiol.">
        <title>The Global Catalogue of Microorganisms (GCM) 10K type strain sequencing project: providing services to taxonomists for standard genome sequencing and annotation.</title>
        <authorList>
            <consortium name="The Broad Institute Genomics Platform"/>
            <consortium name="The Broad Institute Genome Sequencing Center for Infectious Disease"/>
            <person name="Wu L."/>
            <person name="Ma J."/>
        </authorList>
    </citation>
    <scope>NUCLEOTIDE SEQUENCE [LARGE SCALE GENOMIC DNA]</scope>
    <source>
        <strain evidence="2">CCM 8927</strain>
    </source>
</reference>
<dbReference type="Proteomes" id="UP001596288">
    <property type="component" value="Unassembled WGS sequence"/>
</dbReference>
<protein>
    <recommendedName>
        <fullName evidence="3">MerR family transcriptional regulator</fullName>
    </recommendedName>
</protein>
<dbReference type="InterPro" id="IPR009061">
    <property type="entry name" value="DNA-bd_dom_put_sf"/>
</dbReference>
<evidence type="ECO:0000313" key="1">
    <source>
        <dbReference type="EMBL" id="MFC6175957.1"/>
    </source>
</evidence>
<evidence type="ECO:0000313" key="2">
    <source>
        <dbReference type="Proteomes" id="UP001596288"/>
    </source>
</evidence>